<evidence type="ECO:0000313" key="1">
    <source>
        <dbReference type="EMBL" id="QNO49275.1"/>
    </source>
</evidence>
<protein>
    <submittedName>
        <fullName evidence="1">Uncharacterized protein</fullName>
    </submittedName>
</protein>
<dbReference type="AlphaFoldDB" id="A0A7G9YMP1"/>
<gene>
    <name evidence="1" type="ORF">ANJBEOKM_00015</name>
</gene>
<organism evidence="1">
    <name type="scientific">Candidatus Methanogaster sp. ANME-2c ERB4</name>
    <dbReference type="NCBI Taxonomy" id="2759911"/>
    <lineage>
        <taxon>Archaea</taxon>
        <taxon>Methanobacteriati</taxon>
        <taxon>Methanobacteriota</taxon>
        <taxon>Stenosarchaea group</taxon>
        <taxon>Methanomicrobia</taxon>
        <taxon>Methanosarcinales</taxon>
        <taxon>ANME-2 cluster</taxon>
        <taxon>Candidatus Methanogasteraceae</taxon>
        <taxon>Candidatus Methanogaster</taxon>
    </lineage>
</organism>
<dbReference type="EMBL" id="MT631376">
    <property type="protein sequence ID" value="QNO49275.1"/>
    <property type="molecule type" value="Genomic_DNA"/>
</dbReference>
<accession>A0A7G9YMP1</accession>
<sequence>MKREHPVSEFPIIETAMGISAKIRSAPAKLCIGTIAVDIDVWTMPECVEVLRGLDVLNELLLKLDGIERVLEVLN</sequence>
<reference evidence="1" key="1">
    <citation type="submission" date="2020-06" db="EMBL/GenBank/DDBJ databases">
        <title>Unique genomic features of the anaerobic methanotrophic archaea.</title>
        <authorList>
            <person name="Chadwick G.L."/>
            <person name="Skennerton C.T."/>
            <person name="Laso-Perez R."/>
            <person name="Leu A.O."/>
            <person name="Speth D.R."/>
            <person name="Yu H."/>
            <person name="Morgan-Lang C."/>
            <person name="Hatzenpichler R."/>
            <person name="Goudeau D."/>
            <person name="Malmstrom R."/>
            <person name="Brazelton W.J."/>
            <person name="Woyke T."/>
            <person name="Hallam S.J."/>
            <person name="Tyson G.W."/>
            <person name="Wegener G."/>
            <person name="Boetius A."/>
            <person name="Orphan V."/>
        </authorList>
    </citation>
    <scope>NUCLEOTIDE SEQUENCE</scope>
</reference>
<proteinExistence type="predicted"/>
<name>A0A7G9YMP1_9EURY</name>